<dbReference type="PANTHER" id="PTHR45748:SF7">
    <property type="entry name" value="1-PHOSPHATIDYLINOSITOL 3-PHOSPHATE 5-KINASE-RELATED"/>
    <property type="match status" value="1"/>
</dbReference>
<feature type="compositionally biased region" description="Polar residues" evidence="4">
    <location>
        <begin position="1146"/>
        <end position="1161"/>
    </location>
</feature>
<feature type="region of interest" description="Disordered" evidence="4">
    <location>
        <begin position="1120"/>
        <end position="1202"/>
    </location>
</feature>
<feature type="domain" description="PIPK" evidence="5">
    <location>
        <begin position="1198"/>
        <end position="1519"/>
    </location>
</feature>
<dbReference type="InterPro" id="IPR027484">
    <property type="entry name" value="PInositol-4-P-5-kinase_N"/>
</dbReference>
<feature type="compositionally biased region" description="Low complexity" evidence="4">
    <location>
        <begin position="826"/>
        <end position="849"/>
    </location>
</feature>
<feature type="compositionally biased region" description="Basic and acidic residues" evidence="4">
    <location>
        <begin position="84"/>
        <end position="110"/>
    </location>
</feature>
<sequence length="1546" mass="170745">MHQPDKPLPVIPQREGQSLSTLTTEARAHLQRFILQALEEENIATERENWANTVRNALLQLGTNISQGGWLAGFKRMRRIAAKRREDEEARQRREKLENEKAKEQEERSSKNKTLPRTPKGTQEPEDVKRPSPEHSLSRRSPDSRSVALQQLRKLVETHTSPSLPRPTAKHLLLTVEAYGVPPPRTSEDQEYDMIPYGVDCIFFANTYALPDGTNALESVLYGLAEWDAGLYDEAGVDRIQIVGGTFRLRGVSDARQHAALVKILRLSTFFYLSLLLEQHLLSNSHVELHFPQAIMPSIMTSPQDRYSSRQRVQPKHESTLAVAGGLWSFFSKKTENLVHRVAAVGPSMARRGSLKLPLTRSLSTRGPLAGHAPRPRRFSFVSTASSGVHPNTSDNPRPQPFLDALRNIEAGKDLVSTTPGMVLPVPGVLHRLAEREREDPLRRLNVEEKASLTSLLGWEGKDAAGRGMVGTSGFVRQQGISLLYSAHVPLPLVASSQPPTPSGSAPTSSVITVPHRFTSCGNRRKWTTYRYYQRSHRPDESLGETITRLCSTAEEPCTEPGCQFLRGDHDLQWIHSGVRIVATISLPSTLDNPPGEEDAISMWQSCAVCGKETSRQQTRDGSYLLSFGKYLELLIYSPALCGIAPGLCEHTATSKDALLPSTRFNILRKFTCRSRTVTFSLSTVEDVFELKVPRLQITRRHQTEKGSEKASASASTSPVKVASSDDDRRILRKEIMRWWQGLSERMDKLEENFVSESSTLRVKALPRLPSEDDAYDAMDEAGQATPKASLLPLPSSVSIPTVTADRKEGSASTDSTMSVKTIVPSQAQSSASSGSVITTTSTSSSVQSEGDEMRLLTGLRHSFQKQEQNLYAELSRTPTASLNNVRRLFLTAAKGASRRLSAWEAKHCIGIPNQVTLSTPSPNEPEWWQRGYHAVPGANVIVKEDDWGSIIAFTLSSIDYQRELASMATNNLQVRAAVPAAPPSTPLETRSSFFTPGSSLKRFLASTTSLPDPDQDDAGWHEPETYSAVISRKEHPRDPTALLSIRDVLRHKARAEASGSSSSRPGSSSGTKSPAVAVARATPAVELSMQAADGCVSGVYEDAGKLLHDLETNAHVVHTWQSSSSDNSSTSGFVETNIRRGKSASMISTESDASTASTGHPSRNLTPPPLPPKDSSLSVESLAKRAPHGEPSTPGITPSSFIPSITNTLTSAMRYVLSPGDNQPVALPAPHHALLSTDSPAIDGRPHIKYDWTIGKRLKFSCTVYYARQFDSLRRRCGIEDVFLKSLMRSANWAADGGKSRSNFWKTSDDQFIIKTLVNAWNVADLQVLIDLGPSYFRYMDSTATKPSILAKLLGFYTIEIRNLESGTTQARADLLVMENLFYGQKISKTFDLKGIQGRKVKASNTTSKTLFDGEWIEDQRRTLTLVRPYSKILFQEAVRADCNFLARCNIMDYSLLLGVDEESKRIACGLVDTIGSYTFAKTLEYKAKQNLTSGKEVTVVPPHEYQDRFVNAMDEYFLPCPDKWSRPLDDTYIPDSHLELPSVL</sequence>
<gene>
    <name evidence="6" type="ORF">FOMPIDRAFT_92556</name>
</gene>
<name>S8DWI6_FOMSC</name>
<dbReference type="OrthoDB" id="158357at2759"/>
<dbReference type="HOGENOM" id="CLU_000803_1_0_1"/>
<feature type="region of interest" description="Disordered" evidence="4">
    <location>
        <begin position="804"/>
        <end position="851"/>
    </location>
</feature>
<dbReference type="Gene3D" id="3.30.810.10">
    <property type="entry name" value="2-Layer Sandwich"/>
    <property type="match status" value="1"/>
</dbReference>
<dbReference type="Pfam" id="PF01504">
    <property type="entry name" value="PIP5K"/>
    <property type="match status" value="1"/>
</dbReference>
<reference evidence="6 7" key="1">
    <citation type="journal article" date="2012" name="Science">
        <title>The Paleozoic origin of enzymatic lignin decomposition reconstructed from 31 fungal genomes.</title>
        <authorList>
            <person name="Floudas D."/>
            <person name="Binder M."/>
            <person name="Riley R."/>
            <person name="Barry K."/>
            <person name="Blanchette R.A."/>
            <person name="Henrissat B."/>
            <person name="Martinez A.T."/>
            <person name="Otillar R."/>
            <person name="Spatafora J.W."/>
            <person name="Yadav J.S."/>
            <person name="Aerts A."/>
            <person name="Benoit I."/>
            <person name="Boyd A."/>
            <person name="Carlson A."/>
            <person name="Copeland A."/>
            <person name="Coutinho P.M."/>
            <person name="de Vries R.P."/>
            <person name="Ferreira P."/>
            <person name="Findley K."/>
            <person name="Foster B."/>
            <person name="Gaskell J."/>
            <person name="Glotzer D."/>
            <person name="Gorecki P."/>
            <person name="Heitman J."/>
            <person name="Hesse C."/>
            <person name="Hori C."/>
            <person name="Igarashi K."/>
            <person name="Jurgens J.A."/>
            <person name="Kallen N."/>
            <person name="Kersten P."/>
            <person name="Kohler A."/>
            <person name="Kuees U."/>
            <person name="Kumar T.K.A."/>
            <person name="Kuo A."/>
            <person name="LaButti K."/>
            <person name="Larrondo L.F."/>
            <person name="Lindquist E."/>
            <person name="Ling A."/>
            <person name="Lombard V."/>
            <person name="Lucas S."/>
            <person name="Lundell T."/>
            <person name="Martin R."/>
            <person name="McLaughlin D.J."/>
            <person name="Morgenstern I."/>
            <person name="Morin E."/>
            <person name="Murat C."/>
            <person name="Nagy L.G."/>
            <person name="Nolan M."/>
            <person name="Ohm R.A."/>
            <person name="Patyshakuliyeva A."/>
            <person name="Rokas A."/>
            <person name="Ruiz-Duenas F.J."/>
            <person name="Sabat G."/>
            <person name="Salamov A."/>
            <person name="Samejima M."/>
            <person name="Schmutz J."/>
            <person name="Slot J.C."/>
            <person name="St John F."/>
            <person name="Stenlid J."/>
            <person name="Sun H."/>
            <person name="Sun S."/>
            <person name="Syed K."/>
            <person name="Tsang A."/>
            <person name="Wiebenga A."/>
            <person name="Young D."/>
            <person name="Pisabarro A."/>
            <person name="Eastwood D.C."/>
            <person name="Martin F."/>
            <person name="Cullen D."/>
            <person name="Grigoriev I.V."/>
            <person name="Hibbett D.S."/>
        </authorList>
    </citation>
    <scope>NUCLEOTIDE SEQUENCE</scope>
    <source>
        <strain evidence="7">FP-58527</strain>
    </source>
</reference>
<feature type="compositionally biased region" description="Pro residues" evidence="4">
    <location>
        <begin position="1"/>
        <end position="10"/>
    </location>
</feature>
<dbReference type="InterPro" id="IPR027483">
    <property type="entry name" value="PInositol-4-P-4/5-kinase_C_sf"/>
</dbReference>
<evidence type="ECO:0000256" key="2">
    <source>
        <dbReference type="ARBA" id="ARBA00022840"/>
    </source>
</evidence>
<dbReference type="InParanoid" id="S8DWI6"/>
<feature type="compositionally biased region" description="Polar residues" evidence="4">
    <location>
        <begin position="811"/>
        <end position="820"/>
    </location>
</feature>
<feature type="compositionally biased region" description="Low complexity" evidence="4">
    <location>
        <begin position="1059"/>
        <end position="1076"/>
    </location>
</feature>
<proteinExistence type="predicted"/>
<dbReference type="eggNOG" id="KOG0230">
    <property type="taxonomic scope" value="Eukaryota"/>
</dbReference>
<evidence type="ECO:0000256" key="4">
    <source>
        <dbReference type="SAM" id="MobiDB-lite"/>
    </source>
</evidence>
<feature type="region of interest" description="Disordered" evidence="4">
    <location>
        <begin position="84"/>
        <end position="147"/>
    </location>
</feature>
<dbReference type="InterPro" id="IPR002498">
    <property type="entry name" value="PInositol-4-P-4/5-kinase_core"/>
</dbReference>
<accession>S8DWI6</accession>
<dbReference type="GO" id="GO:0005524">
    <property type="term" value="F:ATP binding"/>
    <property type="evidence" value="ECO:0007669"/>
    <property type="project" value="UniProtKB-UniRule"/>
</dbReference>
<organism evidence="6 7">
    <name type="scientific">Fomitopsis schrenkii</name>
    <name type="common">Brown rot fungus</name>
    <dbReference type="NCBI Taxonomy" id="2126942"/>
    <lineage>
        <taxon>Eukaryota</taxon>
        <taxon>Fungi</taxon>
        <taxon>Dikarya</taxon>
        <taxon>Basidiomycota</taxon>
        <taxon>Agaricomycotina</taxon>
        <taxon>Agaricomycetes</taxon>
        <taxon>Polyporales</taxon>
        <taxon>Fomitopsis</taxon>
    </lineage>
</organism>
<dbReference type="GO" id="GO:0010008">
    <property type="term" value="C:endosome membrane"/>
    <property type="evidence" value="ECO:0007669"/>
    <property type="project" value="TreeGrafter"/>
</dbReference>
<dbReference type="InterPro" id="IPR044769">
    <property type="entry name" value="PIKfyve_PIPKc"/>
</dbReference>
<feature type="compositionally biased region" description="Low complexity" evidence="4">
    <location>
        <begin position="1123"/>
        <end position="1132"/>
    </location>
</feature>
<keyword evidence="1 3" id="KW-0547">Nucleotide-binding</keyword>
<dbReference type="Gene3D" id="3.30.800.10">
    <property type="entry name" value="Phosphatidylinositol Phosphate Kinase II Beta"/>
    <property type="match status" value="1"/>
</dbReference>
<dbReference type="CDD" id="cd17300">
    <property type="entry name" value="PIPKc_PIKfyve"/>
    <property type="match status" value="1"/>
</dbReference>
<dbReference type="EMBL" id="KE504181">
    <property type="protein sequence ID" value="EPS96977.1"/>
    <property type="molecule type" value="Genomic_DNA"/>
</dbReference>
<keyword evidence="3" id="KW-0418">Kinase</keyword>
<keyword evidence="3" id="KW-0808">Transferase</keyword>
<dbReference type="STRING" id="743788.S8DWI6"/>
<dbReference type="GO" id="GO:0046854">
    <property type="term" value="P:phosphatidylinositol phosphate biosynthetic process"/>
    <property type="evidence" value="ECO:0007669"/>
    <property type="project" value="TreeGrafter"/>
</dbReference>
<keyword evidence="2 3" id="KW-0067">ATP-binding</keyword>
<dbReference type="PROSITE" id="PS51455">
    <property type="entry name" value="PIPK"/>
    <property type="match status" value="1"/>
</dbReference>
<feature type="region of interest" description="Disordered" evidence="4">
    <location>
        <begin position="1054"/>
        <end position="1076"/>
    </location>
</feature>
<dbReference type="GO" id="GO:0000329">
    <property type="term" value="C:fungal-type vacuole membrane"/>
    <property type="evidence" value="ECO:0007669"/>
    <property type="project" value="TreeGrafter"/>
</dbReference>
<evidence type="ECO:0000256" key="1">
    <source>
        <dbReference type="ARBA" id="ARBA00022741"/>
    </source>
</evidence>
<dbReference type="Proteomes" id="UP000015241">
    <property type="component" value="Unassembled WGS sequence"/>
</dbReference>
<keyword evidence="7" id="KW-1185">Reference proteome</keyword>
<feature type="compositionally biased region" description="Basic and acidic residues" evidence="4">
    <location>
        <begin position="126"/>
        <end position="143"/>
    </location>
</feature>
<feature type="region of interest" description="Disordered" evidence="4">
    <location>
        <begin position="1"/>
        <end position="20"/>
    </location>
</feature>
<evidence type="ECO:0000259" key="5">
    <source>
        <dbReference type="PROSITE" id="PS51455"/>
    </source>
</evidence>
<dbReference type="SMART" id="SM00330">
    <property type="entry name" value="PIPKc"/>
    <property type="match status" value="1"/>
</dbReference>
<evidence type="ECO:0000256" key="3">
    <source>
        <dbReference type="PROSITE-ProRule" id="PRU00781"/>
    </source>
</evidence>
<dbReference type="GO" id="GO:0000285">
    <property type="term" value="F:1-phosphatidylinositol-3-phosphate 5-kinase activity"/>
    <property type="evidence" value="ECO:0007669"/>
    <property type="project" value="InterPro"/>
</dbReference>
<dbReference type="PANTHER" id="PTHR45748">
    <property type="entry name" value="1-PHOSPHATIDYLINOSITOL 3-PHOSPHATE 5-KINASE-RELATED"/>
    <property type="match status" value="1"/>
</dbReference>
<evidence type="ECO:0000313" key="7">
    <source>
        <dbReference type="Proteomes" id="UP000015241"/>
    </source>
</evidence>
<dbReference type="SUPFAM" id="SSF56104">
    <property type="entry name" value="SAICAR synthase-like"/>
    <property type="match status" value="1"/>
</dbReference>
<evidence type="ECO:0000313" key="6">
    <source>
        <dbReference type="EMBL" id="EPS96977.1"/>
    </source>
</evidence>
<protein>
    <recommendedName>
        <fullName evidence="5">PIPK domain-containing protein</fullName>
    </recommendedName>
</protein>
<feature type="region of interest" description="Disordered" evidence="4">
    <location>
        <begin position="700"/>
        <end position="724"/>
    </location>
</feature>